<name>A0A371FRL2_MUCPR</name>
<keyword evidence="3" id="KW-1185">Reference proteome</keyword>
<accession>A0A371FRL2</accession>
<reference evidence="2" key="1">
    <citation type="submission" date="2018-05" db="EMBL/GenBank/DDBJ databases">
        <title>Draft genome of Mucuna pruriens seed.</title>
        <authorList>
            <person name="Nnadi N.E."/>
            <person name="Vos R."/>
            <person name="Hasami M.H."/>
            <person name="Devisetty U.K."/>
            <person name="Aguiy J.C."/>
        </authorList>
    </citation>
    <scope>NUCLEOTIDE SEQUENCE [LARGE SCALE GENOMIC DNA]</scope>
    <source>
        <strain evidence="2">JCA_2017</strain>
    </source>
</reference>
<feature type="compositionally biased region" description="Basic and acidic residues" evidence="1">
    <location>
        <begin position="1"/>
        <end position="18"/>
    </location>
</feature>
<feature type="non-terminal residue" evidence="2">
    <location>
        <position position="1"/>
    </location>
</feature>
<protein>
    <submittedName>
        <fullName evidence="2">Uncharacterized protein</fullName>
    </submittedName>
</protein>
<evidence type="ECO:0000313" key="3">
    <source>
        <dbReference type="Proteomes" id="UP000257109"/>
    </source>
</evidence>
<proteinExistence type="predicted"/>
<organism evidence="2 3">
    <name type="scientific">Mucuna pruriens</name>
    <name type="common">Velvet bean</name>
    <name type="synonym">Dolichos pruriens</name>
    <dbReference type="NCBI Taxonomy" id="157652"/>
    <lineage>
        <taxon>Eukaryota</taxon>
        <taxon>Viridiplantae</taxon>
        <taxon>Streptophyta</taxon>
        <taxon>Embryophyta</taxon>
        <taxon>Tracheophyta</taxon>
        <taxon>Spermatophyta</taxon>
        <taxon>Magnoliopsida</taxon>
        <taxon>eudicotyledons</taxon>
        <taxon>Gunneridae</taxon>
        <taxon>Pentapetalae</taxon>
        <taxon>rosids</taxon>
        <taxon>fabids</taxon>
        <taxon>Fabales</taxon>
        <taxon>Fabaceae</taxon>
        <taxon>Papilionoideae</taxon>
        <taxon>50 kb inversion clade</taxon>
        <taxon>NPAAA clade</taxon>
        <taxon>indigoferoid/millettioid clade</taxon>
        <taxon>Phaseoleae</taxon>
        <taxon>Mucuna</taxon>
    </lineage>
</organism>
<dbReference type="EMBL" id="QJKJ01008062">
    <property type="protein sequence ID" value="RDX80946.1"/>
    <property type="molecule type" value="Genomic_DNA"/>
</dbReference>
<evidence type="ECO:0000256" key="1">
    <source>
        <dbReference type="SAM" id="MobiDB-lite"/>
    </source>
</evidence>
<dbReference type="AlphaFoldDB" id="A0A371FRL2"/>
<feature type="region of interest" description="Disordered" evidence="1">
    <location>
        <begin position="1"/>
        <end position="21"/>
    </location>
</feature>
<sequence length="99" mass="11469">MRDDGEKARHSHQEDRVSDVGTHLTLQYETIDHEGKDCQMGNFFTKVLKEANLIVSNQNNLYSFHYNVGWREHPNLSCGGQHTSEAQNIYRPIAMQHQN</sequence>
<evidence type="ECO:0000313" key="2">
    <source>
        <dbReference type="EMBL" id="RDX80946.1"/>
    </source>
</evidence>
<comment type="caution">
    <text evidence="2">The sequence shown here is derived from an EMBL/GenBank/DDBJ whole genome shotgun (WGS) entry which is preliminary data.</text>
</comment>
<dbReference type="Proteomes" id="UP000257109">
    <property type="component" value="Unassembled WGS sequence"/>
</dbReference>
<gene>
    <name evidence="2" type="ORF">CR513_38454</name>
</gene>